<name>A0A517L1S6_9PEZI</name>
<evidence type="ECO:0000256" key="2">
    <source>
        <dbReference type="SAM" id="SignalP"/>
    </source>
</evidence>
<keyword evidence="2" id="KW-0732">Signal</keyword>
<organism evidence="3 4">
    <name type="scientific">Venturia effusa</name>
    <dbReference type="NCBI Taxonomy" id="50376"/>
    <lineage>
        <taxon>Eukaryota</taxon>
        <taxon>Fungi</taxon>
        <taxon>Dikarya</taxon>
        <taxon>Ascomycota</taxon>
        <taxon>Pezizomycotina</taxon>
        <taxon>Dothideomycetes</taxon>
        <taxon>Pleosporomycetidae</taxon>
        <taxon>Venturiales</taxon>
        <taxon>Venturiaceae</taxon>
        <taxon>Venturia</taxon>
    </lineage>
</organism>
<keyword evidence="4" id="KW-1185">Reference proteome</keyword>
<reference evidence="3 4" key="1">
    <citation type="submission" date="2019-07" db="EMBL/GenBank/DDBJ databases">
        <title>Finished genome of Venturia effusa.</title>
        <authorList>
            <person name="Young C.A."/>
            <person name="Cox M.P."/>
            <person name="Ganley A.R.D."/>
            <person name="David W.J."/>
        </authorList>
    </citation>
    <scope>NUCLEOTIDE SEQUENCE [LARGE SCALE GENOMIC DNA]</scope>
    <source>
        <strain evidence="4">albino</strain>
    </source>
</reference>
<evidence type="ECO:0000313" key="3">
    <source>
        <dbReference type="EMBL" id="QDS69587.1"/>
    </source>
</evidence>
<feature type="chain" id="PRO_5021823906" evidence="2">
    <location>
        <begin position="16"/>
        <end position="83"/>
    </location>
</feature>
<gene>
    <name evidence="3" type="ORF">FKW77_008387</name>
</gene>
<feature type="signal peptide" evidence="2">
    <location>
        <begin position="1"/>
        <end position="15"/>
    </location>
</feature>
<dbReference type="EMBL" id="CP042187">
    <property type="protein sequence ID" value="QDS69587.1"/>
    <property type="molecule type" value="Genomic_DNA"/>
</dbReference>
<accession>A0A517L1S6</accession>
<evidence type="ECO:0000313" key="4">
    <source>
        <dbReference type="Proteomes" id="UP000316270"/>
    </source>
</evidence>
<sequence>MKFTLLFFFISLVAATPQFGGGKSFACQHDHLHVNPECKSGGAGAGSAGGASGLANILKGAGGAGGTGGAGGLLQGLKGLGGR</sequence>
<dbReference type="OrthoDB" id="3937683at2759"/>
<evidence type="ECO:0000256" key="1">
    <source>
        <dbReference type="SAM" id="MobiDB-lite"/>
    </source>
</evidence>
<feature type="region of interest" description="Disordered" evidence="1">
    <location>
        <begin position="64"/>
        <end position="83"/>
    </location>
</feature>
<protein>
    <submittedName>
        <fullName evidence="3">Uncharacterized protein</fullName>
    </submittedName>
</protein>
<dbReference type="AlphaFoldDB" id="A0A517L1S6"/>
<proteinExistence type="predicted"/>
<dbReference type="Proteomes" id="UP000316270">
    <property type="component" value="Chromosome 3"/>
</dbReference>